<dbReference type="eggNOG" id="COG0760">
    <property type="taxonomic scope" value="Bacteria"/>
</dbReference>
<keyword evidence="3" id="KW-0732">Signal</keyword>
<evidence type="ECO:0000259" key="7">
    <source>
        <dbReference type="PROSITE" id="PS50198"/>
    </source>
</evidence>
<sequence length="256" mass="30177">MIKYLTASIEVDELINCLKKELKIKDFCQQLLEERIINKVSQARNLTVTETEIQTEADKQRCQMKLEKAADTLAWLEEQMITPENWEDGIRDRLLRAKLAESLFSQNVDKFFAQNKLNFDQVVLYQIIIPYEKLAWEIFYQIEEEEMSFYQAAHLYDIDEKRKLHCGYEGKLYRWEIHPNLAAAIFAAQPGEIISPIKIDKQYHILLVEKFISAELTPEIYQEILNKMFDEWLNSELNYLLHNSASQTANTNNKTT</sequence>
<gene>
    <name evidence="8" type="ordered locus">PCC8801_3275</name>
</gene>
<evidence type="ECO:0000313" key="9">
    <source>
        <dbReference type="Proteomes" id="UP000008204"/>
    </source>
</evidence>
<dbReference type="EMBL" id="CP001287">
    <property type="protein sequence ID" value="ACK67248.1"/>
    <property type="molecule type" value="Genomic_DNA"/>
</dbReference>
<dbReference type="Gene3D" id="1.10.4030.10">
    <property type="entry name" value="Porin chaperone SurA, peptide-binding domain"/>
    <property type="match status" value="1"/>
</dbReference>
<dbReference type="AlphaFoldDB" id="B7JYE6"/>
<protein>
    <recommendedName>
        <fullName evidence="2">peptidylprolyl isomerase</fullName>
        <ecNumber evidence="2">5.2.1.8</ecNumber>
    </recommendedName>
</protein>
<dbReference type="OrthoDB" id="530022at2"/>
<evidence type="ECO:0000256" key="4">
    <source>
        <dbReference type="ARBA" id="ARBA00023110"/>
    </source>
</evidence>
<dbReference type="Proteomes" id="UP000008204">
    <property type="component" value="Chromosome"/>
</dbReference>
<comment type="catalytic activity">
    <reaction evidence="1">
        <text>[protein]-peptidylproline (omega=180) = [protein]-peptidylproline (omega=0)</text>
        <dbReference type="Rhea" id="RHEA:16237"/>
        <dbReference type="Rhea" id="RHEA-COMP:10747"/>
        <dbReference type="Rhea" id="RHEA-COMP:10748"/>
        <dbReference type="ChEBI" id="CHEBI:83833"/>
        <dbReference type="ChEBI" id="CHEBI:83834"/>
        <dbReference type="EC" id="5.2.1.8"/>
    </reaction>
</comment>
<dbReference type="SUPFAM" id="SSF109998">
    <property type="entry name" value="Triger factor/SurA peptide-binding domain-like"/>
    <property type="match status" value="1"/>
</dbReference>
<dbReference type="Pfam" id="PF00639">
    <property type="entry name" value="Rotamase"/>
    <property type="match status" value="1"/>
</dbReference>
<organism evidence="8 9">
    <name type="scientific">Rippkaea orientalis (strain PCC 8801 / RF-1)</name>
    <name type="common">Cyanothece sp. (strain PCC 8801)</name>
    <dbReference type="NCBI Taxonomy" id="41431"/>
    <lineage>
        <taxon>Bacteria</taxon>
        <taxon>Bacillati</taxon>
        <taxon>Cyanobacteriota</taxon>
        <taxon>Cyanophyceae</taxon>
        <taxon>Oscillatoriophycideae</taxon>
        <taxon>Chroococcales</taxon>
        <taxon>Aphanothecaceae</taxon>
        <taxon>Rippkaea</taxon>
        <taxon>Rippkaea orientalis</taxon>
    </lineage>
</organism>
<evidence type="ECO:0000256" key="5">
    <source>
        <dbReference type="ARBA" id="ARBA00023235"/>
    </source>
</evidence>
<name>B7JYE6_RIPO1</name>
<proteinExistence type="predicted"/>
<evidence type="ECO:0000313" key="8">
    <source>
        <dbReference type="EMBL" id="ACK67248.1"/>
    </source>
</evidence>
<evidence type="ECO:0000256" key="1">
    <source>
        <dbReference type="ARBA" id="ARBA00000971"/>
    </source>
</evidence>
<dbReference type="SUPFAM" id="SSF54534">
    <property type="entry name" value="FKBP-like"/>
    <property type="match status" value="1"/>
</dbReference>
<dbReference type="InterPro" id="IPR000297">
    <property type="entry name" value="PPIase_PpiC"/>
</dbReference>
<dbReference type="InterPro" id="IPR050245">
    <property type="entry name" value="PrsA_foldase"/>
</dbReference>
<dbReference type="STRING" id="41431.PCC8801_3275"/>
<keyword evidence="5 6" id="KW-0413">Isomerase</keyword>
<dbReference type="KEGG" id="cyp:PCC8801_3275"/>
<dbReference type="InterPro" id="IPR027304">
    <property type="entry name" value="Trigger_fact/SurA_dom_sf"/>
</dbReference>
<reference evidence="9" key="1">
    <citation type="journal article" date="2011" name="MBio">
        <title>Novel metabolic attributes of the genus Cyanothece, comprising a group of unicellular nitrogen-fixing Cyanobacteria.</title>
        <authorList>
            <person name="Bandyopadhyay A."/>
            <person name="Elvitigala T."/>
            <person name="Welsh E."/>
            <person name="Stockel J."/>
            <person name="Liberton M."/>
            <person name="Min H."/>
            <person name="Sherman L.A."/>
            <person name="Pakrasi H.B."/>
        </authorList>
    </citation>
    <scope>NUCLEOTIDE SEQUENCE [LARGE SCALE GENOMIC DNA]</scope>
    <source>
        <strain evidence="9">PCC 8801</strain>
    </source>
</reference>
<evidence type="ECO:0000256" key="2">
    <source>
        <dbReference type="ARBA" id="ARBA00013194"/>
    </source>
</evidence>
<dbReference type="Gene3D" id="3.10.50.40">
    <property type="match status" value="1"/>
</dbReference>
<dbReference type="InterPro" id="IPR046357">
    <property type="entry name" value="PPIase_dom_sf"/>
</dbReference>
<keyword evidence="9" id="KW-1185">Reference proteome</keyword>
<evidence type="ECO:0000256" key="6">
    <source>
        <dbReference type="PROSITE-ProRule" id="PRU00278"/>
    </source>
</evidence>
<keyword evidence="4 6" id="KW-0697">Rotamase</keyword>
<dbReference type="PROSITE" id="PS50198">
    <property type="entry name" value="PPIC_PPIASE_2"/>
    <property type="match status" value="1"/>
</dbReference>
<evidence type="ECO:0000256" key="3">
    <source>
        <dbReference type="ARBA" id="ARBA00022729"/>
    </source>
</evidence>
<dbReference type="EC" id="5.2.1.8" evidence="2"/>
<feature type="domain" description="PpiC" evidence="7">
    <location>
        <begin position="119"/>
        <end position="210"/>
    </location>
</feature>
<dbReference type="HOGENOM" id="CLU_082394_1_0_3"/>
<dbReference type="PANTHER" id="PTHR47245">
    <property type="entry name" value="PEPTIDYLPROLYL ISOMERASE"/>
    <property type="match status" value="1"/>
</dbReference>
<dbReference type="PANTHER" id="PTHR47245:SF1">
    <property type="entry name" value="FOLDASE PROTEIN PRSA"/>
    <property type="match status" value="1"/>
</dbReference>
<dbReference type="GO" id="GO:0003755">
    <property type="term" value="F:peptidyl-prolyl cis-trans isomerase activity"/>
    <property type="evidence" value="ECO:0007669"/>
    <property type="project" value="UniProtKB-KW"/>
</dbReference>
<accession>B7JYE6</accession>
<dbReference type="RefSeq" id="WP_012596509.1">
    <property type="nucleotide sequence ID" value="NC_011726.1"/>
</dbReference>